<dbReference type="PANTHER" id="PTHR45453:SF1">
    <property type="entry name" value="PHOSPHATE REGULON SENSOR PROTEIN PHOR"/>
    <property type="match status" value="1"/>
</dbReference>
<dbReference type="InterPro" id="IPR035965">
    <property type="entry name" value="PAS-like_dom_sf"/>
</dbReference>
<dbReference type="InterPro" id="IPR004358">
    <property type="entry name" value="Sig_transdc_His_kin-like_C"/>
</dbReference>
<protein>
    <recommendedName>
        <fullName evidence="3">histidine kinase</fullName>
        <ecNumber evidence="3">2.7.13.3</ecNumber>
    </recommendedName>
</protein>
<feature type="domain" description="PAS" evidence="14">
    <location>
        <begin position="106"/>
        <end position="141"/>
    </location>
</feature>
<dbReference type="EMBL" id="FZOU01000002">
    <property type="protein sequence ID" value="SNS74879.1"/>
    <property type="molecule type" value="Genomic_DNA"/>
</dbReference>
<dbReference type="EC" id="2.7.13.3" evidence="3"/>
<evidence type="ECO:0000259" key="14">
    <source>
        <dbReference type="PROSITE" id="PS50112"/>
    </source>
</evidence>
<name>A0A239H0C1_9BACT</name>
<evidence type="ECO:0000256" key="2">
    <source>
        <dbReference type="ARBA" id="ARBA00004236"/>
    </source>
</evidence>
<dbReference type="PANTHER" id="PTHR45453">
    <property type="entry name" value="PHOSPHATE REGULON SENSOR PROTEIN PHOR"/>
    <property type="match status" value="1"/>
</dbReference>
<keyword evidence="5" id="KW-0597">Phosphoprotein</keyword>
<dbReference type="GO" id="GO:0016036">
    <property type="term" value="P:cellular response to phosphate starvation"/>
    <property type="evidence" value="ECO:0007669"/>
    <property type="project" value="TreeGrafter"/>
</dbReference>
<keyword evidence="11 12" id="KW-0472">Membrane</keyword>
<evidence type="ECO:0000256" key="1">
    <source>
        <dbReference type="ARBA" id="ARBA00000085"/>
    </source>
</evidence>
<comment type="catalytic activity">
    <reaction evidence="1">
        <text>ATP + protein L-histidine = ADP + protein N-phospho-L-histidine.</text>
        <dbReference type="EC" id="2.7.13.3"/>
    </reaction>
</comment>
<keyword evidence="16" id="KW-1185">Reference proteome</keyword>
<evidence type="ECO:0000256" key="8">
    <source>
        <dbReference type="ARBA" id="ARBA00022777"/>
    </source>
</evidence>
<dbReference type="AlphaFoldDB" id="A0A239H0C1"/>
<dbReference type="GO" id="GO:0004721">
    <property type="term" value="F:phosphoprotein phosphatase activity"/>
    <property type="evidence" value="ECO:0007669"/>
    <property type="project" value="TreeGrafter"/>
</dbReference>
<dbReference type="CDD" id="cd00082">
    <property type="entry name" value="HisKA"/>
    <property type="match status" value="1"/>
</dbReference>
<organism evidence="15 16">
    <name type="scientific">Granulicella rosea</name>
    <dbReference type="NCBI Taxonomy" id="474952"/>
    <lineage>
        <taxon>Bacteria</taxon>
        <taxon>Pseudomonadati</taxon>
        <taxon>Acidobacteriota</taxon>
        <taxon>Terriglobia</taxon>
        <taxon>Terriglobales</taxon>
        <taxon>Acidobacteriaceae</taxon>
        <taxon>Granulicella</taxon>
    </lineage>
</organism>
<dbReference type="SUPFAM" id="SSF47384">
    <property type="entry name" value="Homodimeric domain of signal transducing histidine kinase"/>
    <property type="match status" value="1"/>
</dbReference>
<dbReference type="FunFam" id="1.10.287.130:FF:000008">
    <property type="entry name" value="Two-component sensor histidine kinase"/>
    <property type="match status" value="1"/>
</dbReference>
<keyword evidence="8 15" id="KW-0418">Kinase</keyword>
<dbReference type="SMART" id="SM00388">
    <property type="entry name" value="HisKA"/>
    <property type="match status" value="1"/>
</dbReference>
<comment type="subcellular location">
    <subcellularLocation>
        <location evidence="2">Cell membrane</location>
    </subcellularLocation>
</comment>
<dbReference type="FunFam" id="3.30.565.10:FF:000006">
    <property type="entry name" value="Sensor histidine kinase WalK"/>
    <property type="match status" value="1"/>
</dbReference>
<keyword evidence="7" id="KW-0547">Nucleotide-binding</keyword>
<dbReference type="InterPro" id="IPR003594">
    <property type="entry name" value="HATPase_dom"/>
</dbReference>
<dbReference type="PROSITE" id="PS50112">
    <property type="entry name" value="PAS"/>
    <property type="match status" value="1"/>
</dbReference>
<evidence type="ECO:0000256" key="11">
    <source>
        <dbReference type="ARBA" id="ARBA00023136"/>
    </source>
</evidence>
<evidence type="ECO:0000256" key="3">
    <source>
        <dbReference type="ARBA" id="ARBA00012438"/>
    </source>
</evidence>
<evidence type="ECO:0000256" key="7">
    <source>
        <dbReference type="ARBA" id="ARBA00022741"/>
    </source>
</evidence>
<evidence type="ECO:0000313" key="15">
    <source>
        <dbReference type="EMBL" id="SNS74879.1"/>
    </source>
</evidence>
<dbReference type="Pfam" id="PF12860">
    <property type="entry name" value="PAS_7"/>
    <property type="match status" value="1"/>
</dbReference>
<dbReference type="CDD" id="cd00075">
    <property type="entry name" value="HATPase"/>
    <property type="match status" value="1"/>
</dbReference>
<dbReference type="Gene3D" id="1.10.287.130">
    <property type="match status" value="1"/>
</dbReference>
<evidence type="ECO:0000256" key="9">
    <source>
        <dbReference type="ARBA" id="ARBA00022840"/>
    </source>
</evidence>
<feature type="transmembrane region" description="Helical" evidence="12">
    <location>
        <begin position="33"/>
        <end position="53"/>
    </location>
</feature>
<dbReference type="OrthoDB" id="9796330at2"/>
<dbReference type="Proteomes" id="UP000198356">
    <property type="component" value="Unassembled WGS sequence"/>
</dbReference>
<dbReference type="GO" id="GO:0005886">
    <property type="term" value="C:plasma membrane"/>
    <property type="evidence" value="ECO:0007669"/>
    <property type="project" value="UniProtKB-SubCell"/>
</dbReference>
<dbReference type="GO" id="GO:0005524">
    <property type="term" value="F:ATP binding"/>
    <property type="evidence" value="ECO:0007669"/>
    <property type="project" value="UniProtKB-KW"/>
</dbReference>
<evidence type="ECO:0000256" key="5">
    <source>
        <dbReference type="ARBA" id="ARBA00022553"/>
    </source>
</evidence>
<dbReference type="InterPro" id="IPR050351">
    <property type="entry name" value="BphY/WalK/GraS-like"/>
</dbReference>
<dbReference type="SMART" id="SM00387">
    <property type="entry name" value="HATPase_c"/>
    <property type="match status" value="1"/>
</dbReference>
<dbReference type="Pfam" id="PF02518">
    <property type="entry name" value="HATPase_c"/>
    <property type="match status" value="1"/>
</dbReference>
<keyword evidence="6" id="KW-0808">Transferase</keyword>
<evidence type="ECO:0000256" key="6">
    <source>
        <dbReference type="ARBA" id="ARBA00022679"/>
    </source>
</evidence>
<keyword evidence="4" id="KW-1003">Cell membrane</keyword>
<dbReference type="InterPro" id="IPR000014">
    <property type="entry name" value="PAS"/>
</dbReference>
<dbReference type="GO" id="GO:0000155">
    <property type="term" value="F:phosphorelay sensor kinase activity"/>
    <property type="evidence" value="ECO:0007669"/>
    <property type="project" value="InterPro"/>
</dbReference>
<keyword evidence="10" id="KW-0902">Two-component regulatory system</keyword>
<keyword evidence="12" id="KW-0812">Transmembrane</keyword>
<dbReference type="SUPFAM" id="SSF55785">
    <property type="entry name" value="PYP-like sensor domain (PAS domain)"/>
    <property type="match status" value="1"/>
</dbReference>
<proteinExistence type="predicted"/>
<dbReference type="Pfam" id="PF00512">
    <property type="entry name" value="HisKA"/>
    <property type="match status" value="1"/>
</dbReference>
<dbReference type="PRINTS" id="PR00344">
    <property type="entry name" value="BCTRLSENSOR"/>
</dbReference>
<dbReference type="InterPro" id="IPR036890">
    <property type="entry name" value="HATPase_C_sf"/>
</dbReference>
<dbReference type="InterPro" id="IPR005467">
    <property type="entry name" value="His_kinase_dom"/>
</dbReference>
<sequence>MTRSLFLNLFGRMLLAILVAVLVHRYIHLANYMVGALLVLLAAAMALWTVFSLRRNLAPMQRAANSLVEGRQTPVNPAYSDFDALARALAAASGSVQNALLEAAESRRELEGLLDSMQDAVVAVDVNGRIQWTNRRMQRLIPGATLSGAVRVGRALVQTVRDPEVLDCVGSVLKERNVCVRRSTSLVPGRIYEVNAAPMPGGGAVAVLHDITRVEEVERTQRDFVANVSHELRTPLTSITGYVETLLDHETLSPVAREFLSTILKNATRMNRLTEDLLVMARVESASQELHPAPVAASVLVQDAVKAMSGLVAESSSGVDIEIGEVTSMQVYADVDAVMQVLGNLIENAVKYGLSRGDVRSRVIVSCHEVQEPIEGVEFRVRDFGQGIAYEHLNRIFERFYRVDKTRSRESGGTGLGLAIARHIVQSQGGAIRAESKMNVGSTFLFTLPKALYPVS</sequence>
<dbReference type="PROSITE" id="PS50109">
    <property type="entry name" value="HIS_KIN"/>
    <property type="match status" value="1"/>
</dbReference>
<gene>
    <name evidence="15" type="ORF">SAMN05421770_102170</name>
</gene>
<dbReference type="InterPro" id="IPR003661">
    <property type="entry name" value="HisK_dim/P_dom"/>
</dbReference>
<evidence type="ECO:0000259" key="13">
    <source>
        <dbReference type="PROSITE" id="PS50109"/>
    </source>
</evidence>
<dbReference type="InterPro" id="IPR036097">
    <property type="entry name" value="HisK_dim/P_sf"/>
</dbReference>
<evidence type="ECO:0000256" key="4">
    <source>
        <dbReference type="ARBA" id="ARBA00022475"/>
    </source>
</evidence>
<feature type="domain" description="Histidine kinase" evidence="13">
    <location>
        <begin position="227"/>
        <end position="452"/>
    </location>
</feature>
<reference evidence="15 16" key="1">
    <citation type="submission" date="2017-06" db="EMBL/GenBank/DDBJ databases">
        <authorList>
            <person name="Kim H.J."/>
            <person name="Triplett B.A."/>
        </authorList>
    </citation>
    <scope>NUCLEOTIDE SEQUENCE [LARGE SCALE GENOMIC DNA]</scope>
    <source>
        <strain evidence="15 16">DSM 18704</strain>
    </source>
</reference>
<feature type="transmembrane region" description="Helical" evidence="12">
    <location>
        <begin position="7"/>
        <end position="27"/>
    </location>
</feature>
<dbReference type="SUPFAM" id="SSF55874">
    <property type="entry name" value="ATPase domain of HSP90 chaperone/DNA topoisomerase II/histidine kinase"/>
    <property type="match status" value="1"/>
</dbReference>
<keyword evidence="12" id="KW-1133">Transmembrane helix</keyword>
<evidence type="ECO:0000256" key="10">
    <source>
        <dbReference type="ARBA" id="ARBA00023012"/>
    </source>
</evidence>
<dbReference type="Gene3D" id="3.30.565.10">
    <property type="entry name" value="Histidine kinase-like ATPase, C-terminal domain"/>
    <property type="match status" value="1"/>
</dbReference>
<keyword evidence="9" id="KW-0067">ATP-binding</keyword>
<evidence type="ECO:0000313" key="16">
    <source>
        <dbReference type="Proteomes" id="UP000198356"/>
    </source>
</evidence>
<dbReference type="Gene3D" id="3.30.450.20">
    <property type="entry name" value="PAS domain"/>
    <property type="match status" value="1"/>
</dbReference>
<evidence type="ECO:0000256" key="12">
    <source>
        <dbReference type="SAM" id="Phobius"/>
    </source>
</evidence>
<accession>A0A239H0C1</accession>
<dbReference type="RefSeq" id="WP_089407683.1">
    <property type="nucleotide sequence ID" value="NZ_FZOU01000002.1"/>
</dbReference>